<dbReference type="InterPro" id="IPR015422">
    <property type="entry name" value="PyrdxlP-dep_Trfase_small"/>
</dbReference>
<dbReference type="Gene3D" id="3.90.1150.10">
    <property type="entry name" value="Aspartate Aminotransferase, domain 1"/>
    <property type="match status" value="1"/>
</dbReference>
<accession>A0ABX7MNF7</accession>
<protein>
    <submittedName>
        <fullName evidence="4">DegT/DnrJ/EryC1/StrS aminotransferase family protein</fullName>
    </submittedName>
</protein>
<gene>
    <name evidence="4" type="ORF">LPB19_10755</name>
</gene>
<proteinExistence type="inferred from homology"/>
<reference evidence="4 5" key="1">
    <citation type="submission" date="2021-03" db="EMBL/GenBank/DDBJ databases">
        <title>Genome sequencing of Marinobacter sp. LPB0319.</title>
        <authorList>
            <person name="Kim J."/>
        </authorList>
    </citation>
    <scope>NUCLEOTIDE SEQUENCE [LARGE SCALE GENOMIC DNA]</scope>
    <source>
        <strain evidence="4 5">LPB0319</strain>
    </source>
</reference>
<dbReference type="Proteomes" id="UP000663555">
    <property type="component" value="Chromosome"/>
</dbReference>
<dbReference type="InterPro" id="IPR015424">
    <property type="entry name" value="PyrdxlP-dep_Trfase"/>
</dbReference>
<sequence>MPRPQPTEKTFRYPWATNDYRTEFLESGTHALSLAIAMAIENKQVSSVPEVILPAYGCPDLVAAVLAQGAKPVLVDLLPDTAQLDDAQVRHAISPACVAVIAVGFLGIPERLDVLSEICRQHDIFLIEDAAQCFPPSGSNAALADAIVLSFGRGKPINLMGGGALIYRNDLQQHAKKVFDGVPFVHRSVGFVWKIKRLLFNWMMGRTPYWFVEKVPFLHIGETRFQECRGIRRAVMPAGLVAAGIREFYWRPCVSEEYRKALSDLRGSGWRFLKSDGMDPRRSKLRFAVLAPSSAVREEAELVLNRAGVGVSNFYGGILPELDGMEGLFDHKNFPVAKDFSSRLLTLPCHEDVRQSDIHKIARIMKELYLVEWPRGADRAS</sequence>
<dbReference type="InterPro" id="IPR015421">
    <property type="entry name" value="PyrdxlP-dep_Trfase_major"/>
</dbReference>
<evidence type="ECO:0000313" key="4">
    <source>
        <dbReference type="EMBL" id="QSP93683.1"/>
    </source>
</evidence>
<keyword evidence="4" id="KW-0808">Transferase</keyword>
<evidence type="ECO:0000256" key="3">
    <source>
        <dbReference type="RuleBase" id="RU004508"/>
    </source>
</evidence>
<keyword evidence="4" id="KW-0032">Aminotransferase</keyword>
<evidence type="ECO:0000256" key="2">
    <source>
        <dbReference type="ARBA" id="ARBA00037999"/>
    </source>
</evidence>
<keyword evidence="5" id="KW-1185">Reference proteome</keyword>
<evidence type="ECO:0000256" key="1">
    <source>
        <dbReference type="ARBA" id="ARBA00022898"/>
    </source>
</evidence>
<evidence type="ECO:0000313" key="5">
    <source>
        <dbReference type="Proteomes" id="UP000663555"/>
    </source>
</evidence>
<dbReference type="Gene3D" id="3.40.640.10">
    <property type="entry name" value="Type I PLP-dependent aspartate aminotransferase-like (Major domain)"/>
    <property type="match status" value="1"/>
</dbReference>
<dbReference type="EMBL" id="CP071247">
    <property type="protein sequence ID" value="QSP93683.1"/>
    <property type="molecule type" value="Genomic_DNA"/>
</dbReference>
<dbReference type="PANTHER" id="PTHR30244:SF34">
    <property type="entry name" value="DTDP-4-AMINO-4,6-DIDEOXYGALACTOSE TRANSAMINASE"/>
    <property type="match status" value="1"/>
</dbReference>
<dbReference type="SUPFAM" id="SSF53383">
    <property type="entry name" value="PLP-dependent transferases"/>
    <property type="match status" value="1"/>
</dbReference>
<dbReference type="InterPro" id="IPR000653">
    <property type="entry name" value="DegT/StrS_aminotransferase"/>
</dbReference>
<organism evidence="4 5">
    <name type="scientific">Marinobacter salinisoli</name>
    <dbReference type="NCBI Taxonomy" id="2769486"/>
    <lineage>
        <taxon>Bacteria</taxon>
        <taxon>Pseudomonadati</taxon>
        <taxon>Pseudomonadota</taxon>
        <taxon>Gammaproteobacteria</taxon>
        <taxon>Pseudomonadales</taxon>
        <taxon>Marinobacteraceae</taxon>
        <taxon>Marinobacter</taxon>
    </lineage>
</organism>
<dbReference type="PANTHER" id="PTHR30244">
    <property type="entry name" value="TRANSAMINASE"/>
    <property type="match status" value="1"/>
</dbReference>
<dbReference type="GO" id="GO:0008483">
    <property type="term" value="F:transaminase activity"/>
    <property type="evidence" value="ECO:0007669"/>
    <property type="project" value="UniProtKB-KW"/>
</dbReference>
<dbReference type="Pfam" id="PF01041">
    <property type="entry name" value="DegT_DnrJ_EryC1"/>
    <property type="match status" value="2"/>
</dbReference>
<comment type="similarity">
    <text evidence="2 3">Belongs to the DegT/DnrJ/EryC1 family.</text>
</comment>
<keyword evidence="1 3" id="KW-0663">Pyridoxal phosphate</keyword>
<name>A0ABX7MNF7_9GAMM</name>
<dbReference type="RefSeq" id="WP_206642905.1">
    <property type="nucleotide sequence ID" value="NZ_CP071247.1"/>
</dbReference>